<evidence type="ECO:0000256" key="2">
    <source>
        <dbReference type="ARBA" id="ARBA00022801"/>
    </source>
</evidence>
<dbReference type="GO" id="GO:0016788">
    <property type="term" value="F:hydrolase activity, acting on ester bonds"/>
    <property type="evidence" value="ECO:0007669"/>
    <property type="project" value="InterPro"/>
</dbReference>
<dbReference type="RefSeq" id="WP_030532512.1">
    <property type="nucleotide sequence ID" value="NZ_JOIJ01000008.1"/>
</dbReference>
<feature type="binding site" evidence="3">
    <location>
        <position position="197"/>
    </location>
    <ligand>
        <name>a divalent metal cation</name>
        <dbReference type="ChEBI" id="CHEBI:60240"/>
        <label>2</label>
    </ligand>
</feature>
<comment type="caution">
    <text evidence="4">Lacks conserved residue(s) required for the propagation of feature annotation.</text>
</comment>
<dbReference type="OrthoDB" id="9795018at2"/>
<protein>
    <submittedName>
        <fullName evidence="6">Phosphotriesterase-related protein</fullName>
    </submittedName>
</protein>
<feature type="binding site" evidence="3">
    <location>
        <position position="24"/>
    </location>
    <ligand>
        <name>a divalent metal cation</name>
        <dbReference type="ChEBI" id="CHEBI:60240"/>
        <label>1</label>
    </ligand>
</feature>
<proteinExistence type="inferred from homology"/>
<dbReference type="InterPro" id="IPR001559">
    <property type="entry name" value="Phosphotriesterase"/>
</dbReference>
<evidence type="ECO:0000256" key="5">
    <source>
        <dbReference type="SAM" id="MobiDB-lite"/>
    </source>
</evidence>
<name>A0A660C7Z5_9PSEU</name>
<accession>A0A660C7Z5</accession>
<dbReference type="PROSITE" id="PS51347">
    <property type="entry name" value="PHOSPHOTRIESTERASE_2"/>
    <property type="match status" value="1"/>
</dbReference>
<evidence type="ECO:0000256" key="4">
    <source>
        <dbReference type="PROSITE-ProRule" id="PRU00679"/>
    </source>
</evidence>
<evidence type="ECO:0000256" key="3">
    <source>
        <dbReference type="PIRSR" id="PIRSR601559-52"/>
    </source>
</evidence>
<dbReference type="PANTHER" id="PTHR10819">
    <property type="entry name" value="PHOSPHOTRIESTERASE-RELATED"/>
    <property type="match status" value="1"/>
</dbReference>
<dbReference type="GO" id="GO:0008270">
    <property type="term" value="F:zinc ion binding"/>
    <property type="evidence" value="ECO:0007669"/>
    <property type="project" value="InterPro"/>
</dbReference>
<comment type="caution">
    <text evidence="6">The sequence shown here is derived from an EMBL/GenBank/DDBJ whole genome shotgun (WGS) entry which is preliminary data.</text>
</comment>
<keyword evidence="1 3" id="KW-0479">Metal-binding</keyword>
<feature type="binding site" evidence="3">
    <location>
        <position position="165"/>
    </location>
    <ligand>
        <name>a divalent metal cation</name>
        <dbReference type="ChEBI" id="CHEBI:60240"/>
        <label>2</label>
    </ligand>
</feature>
<dbReference type="PANTHER" id="PTHR10819:SF3">
    <property type="entry name" value="PHOSPHOTRIESTERASE-RELATED PROTEIN"/>
    <property type="match status" value="1"/>
</dbReference>
<dbReference type="Gene3D" id="3.20.20.140">
    <property type="entry name" value="Metal-dependent hydrolases"/>
    <property type="match status" value="1"/>
</dbReference>
<feature type="binding site" evidence="3">
    <location>
        <position position="165"/>
    </location>
    <ligand>
        <name>a divalent metal cation</name>
        <dbReference type="ChEBI" id="CHEBI:60240"/>
        <label>1</label>
    </ligand>
</feature>
<keyword evidence="2" id="KW-0378">Hydrolase</keyword>
<dbReference type="Pfam" id="PF02126">
    <property type="entry name" value="PTE"/>
    <property type="match status" value="1"/>
</dbReference>
<dbReference type="InterPro" id="IPR017947">
    <property type="entry name" value="AryldialkylPase_Zn-BS"/>
</dbReference>
<feature type="binding site" evidence="3">
    <location>
        <position position="292"/>
    </location>
    <ligand>
        <name>a divalent metal cation</name>
        <dbReference type="ChEBI" id="CHEBI:60240"/>
        <label>1</label>
    </ligand>
</feature>
<feature type="binding site" evidence="3">
    <location>
        <position position="227"/>
    </location>
    <ligand>
        <name>a divalent metal cation</name>
        <dbReference type="ChEBI" id="CHEBI:60240"/>
        <label>2</label>
    </ligand>
</feature>
<feature type="compositionally biased region" description="Basic and acidic residues" evidence="5">
    <location>
        <begin position="348"/>
        <end position="359"/>
    </location>
</feature>
<dbReference type="SUPFAM" id="SSF51556">
    <property type="entry name" value="Metallo-dependent hydrolases"/>
    <property type="match status" value="1"/>
</dbReference>
<evidence type="ECO:0000313" key="6">
    <source>
        <dbReference type="EMBL" id="TWH18504.1"/>
    </source>
</evidence>
<feature type="binding site" evidence="3">
    <location>
        <position position="22"/>
    </location>
    <ligand>
        <name>a divalent metal cation</name>
        <dbReference type="ChEBI" id="CHEBI:60240"/>
        <label>1</label>
    </ligand>
</feature>
<dbReference type="AlphaFoldDB" id="A0A660C7Z5"/>
<keyword evidence="7" id="KW-1185">Reference proteome</keyword>
<dbReference type="EMBL" id="VLJV01000001">
    <property type="protein sequence ID" value="TWH18504.1"/>
    <property type="molecule type" value="Genomic_DNA"/>
</dbReference>
<organism evidence="6 7">
    <name type="scientific">Prauserella rugosa</name>
    <dbReference type="NCBI Taxonomy" id="43354"/>
    <lineage>
        <taxon>Bacteria</taxon>
        <taxon>Bacillati</taxon>
        <taxon>Actinomycetota</taxon>
        <taxon>Actinomycetes</taxon>
        <taxon>Pseudonocardiales</taxon>
        <taxon>Pseudonocardiaceae</taxon>
        <taxon>Prauserella</taxon>
    </lineage>
</organism>
<comment type="similarity">
    <text evidence="4">Belongs to the metallo-dependent hydrolases superfamily. Phosphotriesterase family.</text>
</comment>
<dbReference type="PROSITE" id="PS01322">
    <property type="entry name" value="PHOSPHOTRIESTERASE_1"/>
    <property type="match status" value="1"/>
</dbReference>
<dbReference type="Proteomes" id="UP000317303">
    <property type="component" value="Unassembled WGS sequence"/>
</dbReference>
<evidence type="ECO:0000313" key="7">
    <source>
        <dbReference type="Proteomes" id="UP000317303"/>
    </source>
</evidence>
<gene>
    <name evidence="6" type="ORF">JD82_00322</name>
</gene>
<comment type="cofactor">
    <cofactor evidence="3">
        <name>a divalent metal cation</name>
        <dbReference type="ChEBI" id="CHEBI:60240"/>
    </cofactor>
    <text evidence="3">Binds 2 divalent metal cations per subunit.</text>
</comment>
<reference evidence="6 7" key="1">
    <citation type="submission" date="2019-07" db="EMBL/GenBank/DDBJ databases">
        <title>R&amp;d 2014.</title>
        <authorList>
            <person name="Klenk H.-P."/>
        </authorList>
    </citation>
    <scope>NUCLEOTIDE SEQUENCE [LARGE SCALE GENOMIC DNA]</scope>
    <source>
        <strain evidence="6 7">DSM 43194</strain>
    </source>
</reference>
<dbReference type="InterPro" id="IPR032466">
    <property type="entry name" value="Metal_Hydrolase"/>
</dbReference>
<evidence type="ECO:0000256" key="1">
    <source>
        <dbReference type="ARBA" id="ARBA00022723"/>
    </source>
</evidence>
<feature type="region of interest" description="Disordered" evidence="5">
    <location>
        <begin position="340"/>
        <end position="359"/>
    </location>
</feature>
<sequence>MTGVRTVTGTVPSSELGLTLTHEHLHNDVRRAVTPPSDPDLAWLRDADTSADIAWLLREHPYSCLDHCTLDDPRPVADDLAAFAAAGGGTVVDVTPPGLGRDPRVLRRLSEQTGVRIVMGSGWYLERFHPSDLSTRDTEELAASLVEEFRSGVDDTGVAPGVIGEIGVSPAFTPAERHALRAAALAQLELGVPLYVHLPGWQRRAHEVLDVVLDEIGVPPAAVVLCHMDPSGGDVAYQRAVADRDVWLEFDMIGMPFRYPGEGQSPAPADTARAVAGLIAGGFADRVLLSHDVFLKSMLTVHGGNGFRYVPTLFTDRLHELGVPAHTTDDLVRANPARLFETASSTDPQRREPHTWHGY</sequence>